<feature type="transmembrane region" description="Helical" evidence="2">
    <location>
        <begin position="72"/>
        <end position="90"/>
    </location>
</feature>
<organism evidence="3 5">
    <name type="scientific">Solemya velum gill symbiont</name>
    <dbReference type="NCBI Taxonomy" id="2340"/>
    <lineage>
        <taxon>Bacteria</taxon>
        <taxon>Pseudomonadati</taxon>
        <taxon>Pseudomonadota</taxon>
        <taxon>Gammaproteobacteria</taxon>
        <taxon>sulfur-oxidizing symbionts</taxon>
    </lineage>
</organism>
<evidence type="ECO:0000313" key="3">
    <source>
        <dbReference type="EMBL" id="KHF24767.1"/>
    </source>
</evidence>
<feature type="transmembrane region" description="Helical" evidence="2">
    <location>
        <begin position="725"/>
        <end position="747"/>
    </location>
</feature>
<dbReference type="STRING" id="2340.JV46_02990"/>
<feature type="transmembrane region" description="Helical" evidence="2">
    <location>
        <begin position="142"/>
        <end position="162"/>
    </location>
</feature>
<feature type="transmembrane region" description="Helical" evidence="2">
    <location>
        <begin position="788"/>
        <end position="807"/>
    </location>
</feature>
<keyword evidence="5" id="KW-1185">Reference proteome</keyword>
<protein>
    <recommendedName>
        <fullName evidence="7">Spermidine synthase</fullName>
    </recommendedName>
</protein>
<feature type="transmembrane region" description="Helical" evidence="2">
    <location>
        <begin position="111"/>
        <end position="136"/>
    </location>
</feature>
<dbReference type="Proteomes" id="UP000190962">
    <property type="component" value="Unassembled WGS sequence"/>
</dbReference>
<dbReference type="RefSeq" id="WP_052132139.1">
    <property type="nucleotide sequence ID" value="NZ_JRAA01000002.1"/>
</dbReference>
<proteinExistence type="predicted"/>
<keyword evidence="2" id="KW-0472">Membrane</keyword>
<dbReference type="GO" id="GO:0006596">
    <property type="term" value="P:polyamine biosynthetic process"/>
    <property type="evidence" value="ECO:0007669"/>
    <property type="project" value="UniProtKB-KW"/>
</dbReference>
<dbReference type="EMBL" id="JRAA01000002">
    <property type="protein sequence ID" value="KHF24767.1"/>
    <property type="molecule type" value="Genomic_DNA"/>
</dbReference>
<keyword evidence="2" id="KW-0812">Transmembrane</keyword>
<dbReference type="SUPFAM" id="SSF53335">
    <property type="entry name" value="S-adenosyl-L-methionine-dependent methyltransferases"/>
    <property type="match status" value="1"/>
</dbReference>
<sequence length="820" mass="90760">MDTSAKPPVISIMLVSASALAFEVLLIRLFSIIQWHHFAYMIISLALLGYGVSGTIMTLLRERVMPHYVTAYIVNGIGFALTIIASFLLVQKLPFNALEILWDSAQWGYLLAAYLLLLLPFFFVANCIVLTFGAFSEQIPRIYGFDLFGAGVGSLVLIYSLMFLQPQQVLLLISFTVLIAVVVAMLEMRTDYRLTAVVIVVISIATLLMLPKGWLSLQMSPYKPLSQYMQVSGSHVERVLSGPHGVVTVLENRQIPFRLASGISLNNSAEPPTQYALFVDSDGPSALTRYDGDRSKLIYLDYQTSALPYHLSNPARVLILGMGGGSDILQAEYHDVGNIEAVEMNPHLVELLQDDYADFAGWAFLQDHTRIHLSETRAFLAHNQSTYDLIQMSLLDAAGASSAGLYALSENYLYTTEALGLYYRRLQPGGMLSITRWIKVPPRDALKLFATAVTALREEGVSHPENQLAMIRGWNTSTLLIKHGVFTAEDIRSLQQFCDERSFDVAWYPGITDSEVNLFNAIDKPYFYEGARALLGKSAAAFIDDYKFSISPATDDRPYYFNFFKWESLAEILSLQRRAGFSLIELGYLVLVFTLIQALLVSVLLVLLPLRFVPRENNAPDRPYIAAVMLYFVLIGLAFLFVEIAFIQRFILFLGDPVYAVAAVLCGFLVFSGLGSFTAPFVRRCCRINPVVLAVTGITIVILASLWLHPLVFQALAIQTTAIKLIASVALIAPLAFFMGMPFPIALNSVSERAGWLLPWAWSVNGFASLMSAIVATLIAVHFGFTSVMLLAVLFYSLAALVFALNLTKQVHSDSVNASS</sequence>
<comment type="caution">
    <text evidence="3">The sequence shown here is derived from an EMBL/GenBank/DDBJ whole genome shotgun (WGS) entry which is preliminary data.</text>
</comment>
<evidence type="ECO:0000313" key="6">
    <source>
        <dbReference type="Proteomes" id="UP000190962"/>
    </source>
</evidence>
<feature type="transmembrane region" description="Helical" evidence="2">
    <location>
        <begin position="38"/>
        <end position="60"/>
    </location>
</feature>
<feature type="transmembrane region" description="Helical" evidence="2">
    <location>
        <begin position="658"/>
        <end position="679"/>
    </location>
</feature>
<dbReference type="Proteomes" id="UP000030856">
    <property type="component" value="Unassembled WGS sequence"/>
</dbReference>
<feature type="transmembrane region" description="Helical" evidence="2">
    <location>
        <begin position="691"/>
        <end position="713"/>
    </location>
</feature>
<dbReference type="EMBL" id="MPNX01000011">
    <property type="protein sequence ID" value="OOY34787.1"/>
    <property type="molecule type" value="Genomic_DNA"/>
</dbReference>
<evidence type="ECO:0000256" key="1">
    <source>
        <dbReference type="ARBA" id="ARBA00023115"/>
    </source>
</evidence>
<feature type="transmembrane region" description="Helical" evidence="2">
    <location>
        <begin position="169"/>
        <end position="186"/>
    </location>
</feature>
<feature type="transmembrane region" description="Helical" evidence="2">
    <location>
        <begin position="759"/>
        <end position="781"/>
    </location>
</feature>
<dbReference type="AlphaFoldDB" id="A0A0B0H7Z5"/>
<reference evidence="3 5" key="1">
    <citation type="journal article" date="2014" name="BMC Genomics">
        <title>The genome of the intracellular bacterium of the coastal bivalve, Solemya velum: a blueprint for thriving in and out of symbiosis.</title>
        <authorList>
            <person name="Dmytrenko O."/>
            <person name="Russell S.L."/>
            <person name="Loo W.T."/>
            <person name="Fontanez K.M."/>
            <person name="Liao L."/>
            <person name="Roeselers G."/>
            <person name="Sharma R."/>
            <person name="Stewart F.J."/>
            <person name="Newton I.L."/>
            <person name="Woyke T."/>
            <person name="Wu D."/>
            <person name="Lang J.M."/>
            <person name="Eisen J.A."/>
            <person name="Cavanaugh C.M."/>
        </authorList>
    </citation>
    <scope>NUCLEOTIDE SEQUENCE [LARGE SCALE GENOMIC DNA]</scope>
    <source>
        <strain evidence="3 5">WH</strain>
    </source>
</reference>
<dbReference type="PATRIC" id="fig|2340.3.peg.1404"/>
<feature type="transmembrane region" description="Helical" evidence="2">
    <location>
        <begin position="586"/>
        <end position="612"/>
    </location>
</feature>
<name>A0A0B0H7Z5_SOVGS</name>
<evidence type="ECO:0008006" key="7">
    <source>
        <dbReference type="Google" id="ProtNLM"/>
    </source>
</evidence>
<gene>
    <name evidence="4" type="ORF">BOV88_08480</name>
    <name evidence="3" type="ORF">JV46_02990</name>
</gene>
<feature type="transmembrane region" description="Helical" evidence="2">
    <location>
        <begin position="12"/>
        <end position="31"/>
    </location>
</feature>
<keyword evidence="1" id="KW-0620">Polyamine biosynthesis</keyword>
<dbReference type="InterPro" id="IPR036259">
    <property type="entry name" value="MFS_trans_sf"/>
</dbReference>
<evidence type="ECO:0000313" key="4">
    <source>
        <dbReference type="EMBL" id="OOY34787.1"/>
    </source>
</evidence>
<feature type="transmembrane region" description="Helical" evidence="2">
    <location>
        <begin position="624"/>
        <end position="646"/>
    </location>
</feature>
<evidence type="ECO:0000256" key="2">
    <source>
        <dbReference type="SAM" id="Phobius"/>
    </source>
</evidence>
<dbReference type="PANTHER" id="PTHR43317">
    <property type="entry name" value="THERMOSPERMINE SYNTHASE ACAULIS5"/>
    <property type="match status" value="1"/>
</dbReference>
<accession>A0A0B0H7Z5</accession>
<dbReference type="eggNOG" id="COG4262">
    <property type="taxonomic scope" value="Bacteria"/>
</dbReference>
<keyword evidence="2" id="KW-1133">Transmembrane helix</keyword>
<dbReference type="Gene3D" id="3.40.50.150">
    <property type="entry name" value="Vaccinia Virus protein VP39"/>
    <property type="match status" value="1"/>
</dbReference>
<dbReference type="PANTHER" id="PTHR43317:SF1">
    <property type="entry name" value="THERMOSPERMINE SYNTHASE ACAULIS5"/>
    <property type="match status" value="1"/>
</dbReference>
<dbReference type="InterPro" id="IPR029063">
    <property type="entry name" value="SAM-dependent_MTases_sf"/>
</dbReference>
<evidence type="ECO:0000313" key="5">
    <source>
        <dbReference type="Proteomes" id="UP000030856"/>
    </source>
</evidence>
<reference evidence="4 6" key="2">
    <citation type="submission" date="2016-11" db="EMBL/GenBank/DDBJ databases">
        <title>Mixed transmission modes and dynamic genome evolution in an obligate animal-bacterial symbiosis.</title>
        <authorList>
            <person name="Russell S.L."/>
            <person name="Corbett-Detig R.B."/>
            <person name="Cavanaugh C.M."/>
        </authorList>
    </citation>
    <scope>NUCLEOTIDE SEQUENCE [LARGE SCALE GENOMIC DNA]</scope>
    <source>
        <strain evidence="4">MA-KB16</strain>
    </source>
</reference>
<feature type="transmembrane region" description="Helical" evidence="2">
    <location>
        <begin position="192"/>
        <end position="210"/>
    </location>
</feature>
<dbReference type="SUPFAM" id="SSF103473">
    <property type="entry name" value="MFS general substrate transporter"/>
    <property type="match status" value="1"/>
</dbReference>